<evidence type="ECO:0000259" key="9">
    <source>
        <dbReference type="PROSITE" id="PS50280"/>
    </source>
</evidence>
<dbReference type="InterPro" id="IPR050973">
    <property type="entry name" value="H3K9_Histone-Lys_N-MTase"/>
</dbReference>
<proteinExistence type="predicted"/>
<evidence type="ECO:0000256" key="3">
    <source>
        <dbReference type="ARBA" id="ARBA00022603"/>
    </source>
</evidence>
<keyword evidence="6" id="KW-0479">Metal-binding</keyword>
<dbReference type="Pfam" id="PF05033">
    <property type="entry name" value="Pre-SET"/>
    <property type="match status" value="1"/>
</dbReference>
<dbReference type="SMART" id="SM00317">
    <property type="entry name" value="SET"/>
    <property type="match status" value="1"/>
</dbReference>
<evidence type="ECO:0000256" key="6">
    <source>
        <dbReference type="ARBA" id="ARBA00022723"/>
    </source>
</evidence>
<dbReference type="eggNOG" id="KOG1082">
    <property type="taxonomic scope" value="Eukaryota"/>
</dbReference>
<dbReference type="InterPro" id="IPR003616">
    <property type="entry name" value="Post-SET_dom"/>
</dbReference>
<sequence length="516" mass="58576">MPSMVVVPSTGQEKRRVWVDRVHSIVSNRRKKDEEQYLVRWTTDVDTLQPPLSWHSIYELVRCLEHIQDYLDIRERSRQAGSQRSAESRKRKASKNELDVEWRHAPFERLQGERGHRSSMSPSLSETLTASTSADTYNGVLDMNEAGFIYCRHDANTDTPRITINSVPTPEMLADASVSRVDTALKLIRDAYVRKLKRVPGKPIHLINTIDSSTPSLRFRYISGYVLDPKSGVERVSSETQEGCQQCSPQMGRSIGCEYTKKCECLEYAAVDESRITDPEMKAAYAEAMATGGSTMGFPKKFPYFASGTKIAKTGCLVPFYLESRRPIYECNDRCKCGRYCRNKNVQFGRQVEVEIFRTEGGRGWGLRCKTDLHEGQFVDTYRGEIITDAQATEREGASSKAKASYLYSLDKFAMSEGIAKEAILVVDGEFMGGPSKFMNHSCEPNCRQYTVSYNKHDPFIYDLAFFACRFIPAGEELTFDYLDKDEDDDVEESDRSEGAQPCLCGSAKCRKWLWT</sequence>
<evidence type="ECO:0000256" key="7">
    <source>
        <dbReference type="ARBA" id="ARBA00022833"/>
    </source>
</evidence>
<dbReference type="GO" id="GO:0032259">
    <property type="term" value="P:methylation"/>
    <property type="evidence" value="ECO:0007669"/>
    <property type="project" value="UniProtKB-KW"/>
</dbReference>
<dbReference type="GO" id="GO:0005634">
    <property type="term" value="C:nucleus"/>
    <property type="evidence" value="ECO:0007669"/>
    <property type="project" value="InterPro"/>
</dbReference>
<evidence type="ECO:0000259" key="10">
    <source>
        <dbReference type="PROSITE" id="PS50868"/>
    </source>
</evidence>
<dbReference type="OrthoDB" id="308383at2759"/>
<gene>
    <name evidence="11" type="ORF">LEMA_P050470.1</name>
</gene>
<accession>E4ZLI2</accession>
<dbReference type="AlphaFoldDB" id="E4ZLI2"/>
<dbReference type="PANTHER" id="PTHR46223:SF3">
    <property type="entry name" value="HISTONE-LYSINE N-METHYLTRANSFERASE SET-23"/>
    <property type="match status" value="1"/>
</dbReference>
<evidence type="ECO:0000313" key="11">
    <source>
        <dbReference type="EMBL" id="CBX92341.1"/>
    </source>
</evidence>
<evidence type="ECO:0000256" key="8">
    <source>
        <dbReference type="SAM" id="MobiDB-lite"/>
    </source>
</evidence>
<dbReference type="RefSeq" id="XP_003835706.1">
    <property type="nucleotide sequence ID" value="XM_003835658.1"/>
</dbReference>
<dbReference type="GO" id="GO:0042054">
    <property type="term" value="F:histone methyltransferase activity"/>
    <property type="evidence" value="ECO:0007669"/>
    <property type="project" value="InterPro"/>
</dbReference>
<dbReference type="InterPro" id="IPR046341">
    <property type="entry name" value="SET_dom_sf"/>
</dbReference>
<keyword evidence="12" id="KW-1185">Reference proteome</keyword>
<dbReference type="Pfam" id="PF00856">
    <property type="entry name" value="SET"/>
    <property type="match status" value="1"/>
</dbReference>
<dbReference type="InterPro" id="IPR007728">
    <property type="entry name" value="Pre-SET_dom"/>
</dbReference>
<dbReference type="STRING" id="985895.E4ZLI2"/>
<feature type="domain" description="Post-SET" evidence="10">
    <location>
        <begin position="499"/>
        <end position="515"/>
    </location>
</feature>
<keyword evidence="3" id="KW-0489">Methyltransferase</keyword>
<feature type="domain" description="SET" evidence="9">
    <location>
        <begin position="352"/>
        <end position="483"/>
    </location>
</feature>
<dbReference type="Gene3D" id="2.170.270.10">
    <property type="entry name" value="SET domain"/>
    <property type="match status" value="1"/>
</dbReference>
<evidence type="ECO:0000256" key="2">
    <source>
        <dbReference type="ARBA" id="ARBA00022454"/>
    </source>
</evidence>
<protein>
    <recommendedName>
        <fullName evidence="13">SET domain-containing protein</fullName>
    </recommendedName>
</protein>
<dbReference type="SMART" id="SM00508">
    <property type="entry name" value="PostSET"/>
    <property type="match status" value="1"/>
</dbReference>
<dbReference type="GO" id="GO:0008270">
    <property type="term" value="F:zinc ion binding"/>
    <property type="evidence" value="ECO:0007669"/>
    <property type="project" value="InterPro"/>
</dbReference>
<dbReference type="GO" id="GO:0005694">
    <property type="term" value="C:chromosome"/>
    <property type="evidence" value="ECO:0007669"/>
    <property type="project" value="UniProtKB-SubCell"/>
</dbReference>
<dbReference type="PANTHER" id="PTHR46223">
    <property type="entry name" value="HISTONE-LYSINE N-METHYLTRANSFERASE SUV39H"/>
    <property type="match status" value="1"/>
</dbReference>
<organism evidence="12">
    <name type="scientific">Leptosphaeria maculans (strain JN3 / isolate v23.1.3 / race Av1-4-5-6-7-8)</name>
    <name type="common">Blackleg fungus</name>
    <name type="synonym">Phoma lingam</name>
    <dbReference type="NCBI Taxonomy" id="985895"/>
    <lineage>
        <taxon>Eukaryota</taxon>
        <taxon>Fungi</taxon>
        <taxon>Dikarya</taxon>
        <taxon>Ascomycota</taxon>
        <taxon>Pezizomycotina</taxon>
        <taxon>Dothideomycetes</taxon>
        <taxon>Pleosporomycetidae</taxon>
        <taxon>Pleosporales</taxon>
        <taxon>Pleosporineae</taxon>
        <taxon>Leptosphaeriaceae</taxon>
        <taxon>Plenodomus</taxon>
        <taxon>Plenodomus lingam/Leptosphaeria maculans species complex</taxon>
    </lineage>
</organism>
<dbReference type="EMBL" id="FP929094">
    <property type="protein sequence ID" value="CBX92341.1"/>
    <property type="molecule type" value="Genomic_DNA"/>
</dbReference>
<feature type="region of interest" description="Disordered" evidence="8">
    <location>
        <begin position="77"/>
        <end position="97"/>
    </location>
</feature>
<evidence type="ECO:0008006" key="13">
    <source>
        <dbReference type="Google" id="ProtNLM"/>
    </source>
</evidence>
<evidence type="ECO:0000313" key="12">
    <source>
        <dbReference type="Proteomes" id="UP000002668"/>
    </source>
</evidence>
<keyword evidence="2" id="KW-0158">Chromosome</keyword>
<keyword evidence="5" id="KW-0949">S-adenosyl-L-methionine</keyword>
<comment type="subcellular location">
    <subcellularLocation>
        <location evidence="1">Chromosome</location>
    </subcellularLocation>
</comment>
<keyword evidence="7" id="KW-0862">Zinc</keyword>
<dbReference type="VEuPathDB" id="FungiDB:LEMA_P050470.1"/>
<dbReference type="HOGENOM" id="CLU_020840_11_3_1"/>
<evidence type="ECO:0000256" key="4">
    <source>
        <dbReference type="ARBA" id="ARBA00022679"/>
    </source>
</evidence>
<dbReference type="SUPFAM" id="SSF82199">
    <property type="entry name" value="SET domain"/>
    <property type="match status" value="1"/>
</dbReference>
<evidence type="ECO:0000256" key="5">
    <source>
        <dbReference type="ARBA" id="ARBA00022691"/>
    </source>
</evidence>
<reference evidence="12" key="1">
    <citation type="journal article" date="2011" name="Nat. Commun.">
        <title>Effector diversification within compartments of the Leptosphaeria maculans genome affected by Repeat-Induced Point mutations.</title>
        <authorList>
            <person name="Rouxel T."/>
            <person name="Grandaubert J."/>
            <person name="Hane J.K."/>
            <person name="Hoede C."/>
            <person name="van de Wouw A.P."/>
            <person name="Couloux A."/>
            <person name="Dominguez V."/>
            <person name="Anthouard V."/>
            <person name="Bally P."/>
            <person name="Bourras S."/>
            <person name="Cozijnsen A.J."/>
            <person name="Ciuffetti L.M."/>
            <person name="Degrave A."/>
            <person name="Dilmaghani A."/>
            <person name="Duret L."/>
            <person name="Fudal I."/>
            <person name="Goodwin S.B."/>
            <person name="Gout L."/>
            <person name="Glaser N."/>
            <person name="Linglin J."/>
            <person name="Kema G.H.J."/>
            <person name="Lapalu N."/>
            <person name="Lawrence C.B."/>
            <person name="May K."/>
            <person name="Meyer M."/>
            <person name="Ollivier B."/>
            <person name="Poulain J."/>
            <person name="Schoch C.L."/>
            <person name="Simon A."/>
            <person name="Spatafora J.W."/>
            <person name="Stachowiak A."/>
            <person name="Turgeon B.G."/>
            <person name="Tyler B.M."/>
            <person name="Vincent D."/>
            <person name="Weissenbach J."/>
            <person name="Amselem J."/>
            <person name="Quesneville H."/>
            <person name="Oliver R.P."/>
            <person name="Wincker P."/>
            <person name="Balesdent M.-H."/>
            <person name="Howlett B.J."/>
        </authorList>
    </citation>
    <scope>NUCLEOTIDE SEQUENCE [LARGE SCALE GENOMIC DNA]</scope>
    <source>
        <strain evidence="12">JN3 / isolate v23.1.3 / race Av1-4-5-6-7-8</strain>
    </source>
</reference>
<dbReference type="OMA" id="CDCLEYA"/>
<dbReference type="GeneID" id="13285242"/>
<name>E4ZLI2_LEPMJ</name>
<evidence type="ECO:0000256" key="1">
    <source>
        <dbReference type="ARBA" id="ARBA00004286"/>
    </source>
</evidence>
<keyword evidence="4" id="KW-0808">Transferase</keyword>
<dbReference type="InParanoid" id="E4ZLI2"/>
<dbReference type="PROSITE" id="PS50280">
    <property type="entry name" value="SET"/>
    <property type="match status" value="1"/>
</dbReference>
<dbReference type="InterPro" id="IPR001214">
    <property type="entry name" value="SET_dom"/>
</dbReference>
<dbReference type="PROSITE" id="PS50868">
    <property type="entry name" value="POST_SET"/>
    <property type="match status" value="1"/>
</dbReference>
<dbReference type="Proteomes" id="UP000002668">
    <property type="component" value="Genome"/>
</dbReference>